<organism evidence="2 3">
    <name type="scientific">Artemisia annua</name>
    <name type="common">Sweet wormwood</name>
    <dbReference type="NCBI Taxonomy" id="35608"/>
    <lineage>
        <taxon>Eukaryota</taxon>
        <taxon>Viridiplantae</taxon>
        <taxon>Streptophyta</taxon>
        <taxon>Embryophyta</taxon>
        <taxon>Tracheophyta</taxon>
        <taxon>Spermatophyta</taxon>
        <taxon>Magnoliopsida</taxon>
        <taxon>eudicotyledons</taxon>
        <taxon>Gunneridae</taxon>
        <taxon>Pentapetalae</taxon>
        <taxon>asterids</taxon>
        <taxon>campanulids</taxon>
        <taxon>Asterales</taxon>
        <taxon>Asteraceae</taxon>
        <taxon>Asteroideae</taxon>
        <taxon>Anthemideae</taxon>
        <taxon>Artemisiinae</taxon>
        <taxon>Artemisia</taxon>
    </lineage>
</organism>
<dbReference type="AlphaFoldDB" id="A0A2U1PCQ5"/>
<dbReference type="EMBL" id="PKPP01001336">
    <property type="protein sequence ID" value="PWA83541.1"/>
    <property type="molecule type" value="Genomic_DNA"/>
</dbReference>
<dbReference type="STRING" id="35608.A0A2U1PCQ5"/>
<feature type="region of interest" description="Disordered" evidence="1">
    <location>
        <begin position="1"/>
        <end position="21"/>
    </location>
</feature>
<name>A0A2U1PCQ5_ARTAN</name>
<proteinExistence type="predicted"/>
<reference evidence="2 3" key="1">
    <citation type="journal article" date="2018" name="Mol. Plant">
        <title>The genome of Artemisia annua provides insight into the evolution of Asteraceae family and artemisinin biosynthesis.</title>
        <authorList>
            <person name="Shen Q."/>
            <person name="Zhang L."/>
            <person name="Liao Z."/>
            <person name="Wang S."/>
            <person name="Yan T."/>
            <person name="Shi P."/>
            <person name="Liu M."/>
            <person name="Fu X."/>
            <person name="Pan Q."/>
            <person name="Wang Y."/>
            <person name="Lv Z."/>
            <person name="Lu X."/>
            <person name="Zhang F."/>
            <person name="Jiang W."/>
            <person name="Ma Y."/>
            <person name="Chen M."/>
            <person name="Hao X."/>
            <person name="Li L."/>
            <person name="Tang Y."/>
            <person name="Lv G."/>
            <person name="Zhou Y."/>
            <person name="Sun X."/>
            <person name="Brodelius P.E."/>
            <person name="Rose J.K.C."/>
            <person name="Tang K."/>
        </authorList>
    </citation>
    <scope>NUCLEOTIDE SEQUENCE [LARGE SCALE GENOMIC DNA]</scope>
    <source>
        <strain evidence="3">cv. Huhao1</strain>
        <tissue evidence="2">Leaf</tissue>
    </source>
</reference>
<dbReference type="Proteomes" id="UP000245207">
    <property type="component" value="Unassembled WGS sequence"/>
</dbReference>
<dbReference type="PANTHER" id="PTHR47512">
    <property type="entry name" value="EXPRESSED PROTEIN"/>
    <property type="match status" value="1"/>
</dbReference>
<protein>
    <submittedName>
        <fullName evidence="2">Uncharacterized protein</fullName>
    </submittedName>
</protein>
<evidence type="ECO:0000313" key="2">
    <source>
        <dbReference type="EMBL" id="PWA83541.1"/>
    </source>
</evidence>
<keyword evidence="3" id="KW-1185">Reference proteome</keyword>
<accession>A0A2U1PCQ5</accession>
<dbReference type="PANTHER" id="PTHR47512:SF7">
    <property type="match status" value="1"/>
</dbReference>
<gene>
    <name evidence="2" type="ORF">CTI12_AA168460</name>
</gene>
<evidence type="ECO:0000256" key="1">
    <source>
        <dbReference type="SAM" id="MobiDB-lite"/>
    </source>
</evidence>
<sequence length="258" mass="28706">METPSSSRRITRTTRKFEESENGVTKSRSVLIDITNDSPIVGLAIGNLKTPLSTVSKKRLVVRSSESIYEPGLGEALLRDQVKTLLQKVEEEAVISKISFEPRKFVMNSPMYFCPPTPANTPQLSDNDKNGSDSVNVSPVVIAESFGFSQILDKQEENEETVEKHLITKLFKELPEEIEGYESSLDDKDDASVWSMQVNASTCDELEDFEEFGVIYGDGDVDEFCDVMSEICVNDGAEFSGKDEKFVNDIDCEIKGDS</sequence>
<dbReference type="OrthoDB" id="162989at2759"/>
<comment type="caution">
    <text evidence="2">The sequence shown here is derived from an EMBL/GenBank/DDBJ whole genome shotgun (WGS) entry which is preliminary data.</text>
</comment>
<evidence type="ECO:0000313" key="3">
    <source>
        <dbReference type="Proteomes" id="UP000245207"/>
    </source>
</evidence>